<reference evidence="1" key="1">
    <citation type="submission" date="2017-07" db="EMBL/GenBank/DDBJ databases">
        <title>Taro Niue Genome Assembly and Annotation.</title>
        <authorList>
            <person name="Atibalentja N."/>
            <person name="Keating K."/>
            <person name="Fields C.J."/>
        </authorList>
    </citation>
    <scope>NUCLEOTIDE SEQUENCE</scope>
    <source>
        <strain evidence="1">Niue_2</strain>
        <tissue evidence="1">Leaf</tissue>
    </source>
</reference>
<organism evidence="1 2">
    <name type="scientific">Colocasia esculenta</name>
    <name type="common">Wild taro</name>
    <name type="synonym">Arum esculentum</name>
    <dbReference type="NCBI Taxonomy" id="4460"/>
    <lineage>
        <taxon>Eukaryota</taxon>
        <taxon>Viridiplantae</taxon>
        <taxon>Streptophyta</taxon>
        <taxon>Embryophyta</taxon>
        <taxon>Tracheophyta</taxon>
        <taxon>Spermatophyta</taxon>
        <taxon>Magnoliopsida</taxon>
        <taxon>Liliopsida</taxon>
        <taxon>Araceae</taxon>
        <taxon>Aroideae</taxon>
        <taxon>Colocasieae</taxon>
        <taxon>Colocasia</taxon>
    </lineage>
</organism>
<sequence length="77" mass="8350">MKQIWIRVSCSGVSMAVPKGKAAPPAASSLDASCKVELRIKIWKWGISLVARPHMNPRPHLNSNPTSLLCQSASLNI</sequence>
<dbReference type="EMBL" id="NMUH01010683">
    <property type="protein sequence ID" value="MQM21171.1"/>
    <property type="molecule type" value="Genomic_DNA"/>
</dbReference>
<dbReference type="Proteomes" id="UP000652761">
    <property type="component" value="Unassembled WGS sequence"/>
</dbReference>
<protein>
    <submittedName>
        <fullName evidence="1">Uncharacterized protein</fullName>
    </submittedName>
</protein>
<evidence type="ECO:0000313" key="2">
    <source>
        <dbReference type="Proteomes" id="UP000652761"/>
    </source>
</evidence>
<accession>A0A843XPW4</accession>
<name>A0A843XPW4_COLES</name>
<dbReference type="AlphaFoldDB" id="A0A843XPW4"/>
<proteinExistence type="predicted"/>
<evidence type="ECO:0000313" key="1">
    <source>
        <dbReference type="EMBL" id="MQM21171.1"/>
    </source>
</evidence>
<comment type="caution">
    <text evidence="1">The sequence shown here is derived from an EMBL/GenBank/DDBJ whole genome shotgun (WGS) entry which is preliminary data.</text>
</comment>
<gene>
    <name evidence="1" type="ORF">Taro_054205</name>
</gene>
<keyword evidence="2" id="KW-1185">Reference proteome</keyword>
<dbReference type="OrthoDB" id="777167at2759"/>